<comment type="caution">
    <text evidence="2">The sequence shown here is derived from an EMBL/GenBank/DDBJ whole genome shotgun (WGS) entry which is preliminary data.</text>
</comment>
<feature type="domain" description="Glycosyltransferase subfamily 4-like N-terminal" evidence="1">
    <location>
        <begin position="53"/>
        <end position="163"/>
    </location>
</feature>
<keyword evidence="2" id="KW-0808">Transferase</keyword>
<evidence type="ECO:0000259" key="1">
    <source>
        <dbReference type="Pfam" id="PF13439"/>
    </source>
</evidence>
<dbReference type="InterPro" id="IPR028098">
    <property type="entry name" value="Glyco_trans_4-like_N"/>
</dbReference>
<dbReference type="PANTHER" id="PTHR12526">
    <property type="entry name" value="GLYCOSYLTRANSFERASE"/>
    <property type="match status" value="1"/>
</dbReference>
<dbReference type="Gene3D" id="3.40.50.2000">
    <property type="entry name" value="Glycogen Phosphorylase B"/>
    <property type="match status" value="2"/>
</dbReference>
<reference evidence="2" key="1">
    <citation type="journal article" date="2020" name="mSystems">
        <title>Genome- and Community-Level Interaction Insights into Carbon Utilization and Element Cycling Functions of Hydrothermarchaeota in Hydrothermal Sediment.</title>
        <authorList>
            <person name="Zhou Z."/>
            <person name="Liu Y."/>
            <person name="Xu W."/>
            <person name="Pan J."/>
            <person name="Luo Z.H."/>
            <person name="Li M."/>
        </authorList>
    </citation>
    <scope>NUCLEOTIDE SEQUENCE [LARGE SCALE GENOMIC DNA]</scope>
    <source>
        <strain evidence="2">SpSt-418</strain>
    </source>
</reference>
<gene>
    <name evidence="2" type="ORF">ENR64_28540</name>
</gene>
<dbReference type="Pfam" id="PF13439">
    <property type="entry name" value="Glyco_transf_4"/>
    <property type="match status" value="1"/>
</dbReference>
<organism evidence="2">
    <name type="scientific">Oscillatoriales cyanobacterium SpSt-418</name>
    <dbReference type="NCBI Taxonomy" id="2282169"/>
    <lineage>
        <taxon>Bacteria</taxon>
        <taxon>Bacillati</taxon>
        <taxon>Cyanobacteriota</taxon>
        <taxon>Cyanophyceae</taxon>
        <taxon>Oscillatoriophycideae</taxon>
        <taxon>Oscillatoriales</taxon>
    </lineage>
</organism>
<dbReference type="SUPFAM" id="SSF53756">
    <property type="entry name" value="UDP-Glycosyltransferase/glycogen phosphorylase"/>
    <property type="match status" value="1"/>
</dbReference>
<accession>A0A7C3PKZ4</accession>
<dbReference type="PANTHER" id="PTHR12526:SF637">
    <property type="entry name" value="GLYCOSYLTRANSFERASE EPSF-RELATED"/>
    <property type="match status" value="1"/>
</dbReference>
<dbReference type="Pfam" id="PF13692">
    <property type="entry name" value="Glyco_trans_1_4"/>
    <property type="match status" value="1"/>
</dbReference>
<dbReference type="EMBL" id="DSRU01000428">
    <property type="protein sequence ID" value="HFN01619.1"/>
    <property type="molecule type" value="Genomic_DNA"/>
</dbReference>
<dbReference type="AlphaFoldDB" id="A0A7C3PKZ4"/>
<dbReference type="CDD" id="cd03811">
    <property type="entry name" value="GT4_GT28_WabH-like"/>
    <property type="match status" value="1"/>
</dbReference>
<sequence length="367" mass="40148">MHVVLYTDAQGLGGAEISLGNLVETISPNFKLTLIGNSQPVIAAIAAKRAGITQYILPASNILSFKELLRTFYRLNPDVIHCNLCTPWACAAGLTAALVLPNSRVVRVDQLPLRTTDALQLWQTRFISLRVDAHVAVGEASARRMEDFYALGRNTVLSVPNGVPDLFQTPQTPLPSPVGELVVGSIGRLDAMKAHDILLRAIAQVNGVQAIILGEGDQRHALEALADDLGIRDRVDLPGWVEQPSTYLPKFDVVAMPSRSEGFPLAMVEAMLAARPVVATRVGSMPEAIIDGETGLLIEKNDVMGLAKVLHYLRDHPHERIKLGIQARELALAQFTAQTMAARYEALWQEIISRPRSPRFWVGRPKD</sequence>
<protein>
    <submittedName>
        <fullName evidence="2">Glycosyltransferase family 1 protein</fullName>
    </submittedName>
</protein>
<evidence type="ECO:0000313" key="2">
    <source>
        <dbReference type="EMBL" id="HFN01619.1"/>
    </source>
</evidence>
<proteinExistence type="predicted"/>
<name>A0A7C3PKZ4_9CYAN</name>
<dbReference type="GO" id="GO:0016740">
    <property type="term" value="F:transferase activity"/>
    <property type="evidence" value="ECO:0007669"/>
    <property type="project" value="UniProtKB-KW"/>
</dbReference>